<dbReference type="AlphaFoldDB" id="A0A9P7KBK4"/>
<protein>
    <submittedName>
        <fullName evidence="1">Uncharacterized protein</fullName>
    </submittedName>
</protein>
<evidence type="ECO:0000313" key="2">
    <source>
        <dbReference type="Proteomes" id="UP000775547"/>
    </source>
</evidence>
<gene>
    <name evidence="1" type="ORF">DXG03_001499</name>
</gene>
<name>A0A9P7KBK4_9AGAR</name>
<reference evidence="1" key="1">
    <citation type="submission" date="2020-07" db="EMBL/GenBank/DDBJ databases">
        <authorList>
            <person name="Nieuwenhuis M."/>
            <person name="Van De Peppel L.J.J."/>
        </authorList>
    </citation>
    <scope>NUCLEOTIDE SEQUENCE</scope>
    <source>
        <strain evidence="1">AP01</strain>
        <tissue evidence="1">Mycelium</tissue>
    </source>
</reference>
<organism evidence="1 2">
    <name type="scientific">Asterophora parasitica</name>
    <dbReference type="NCBI Taxonomy" id="117018"/>
    <lineage>
        <taxon>Eukaryota</taxon>
        <taxon>Fungi</taxon>
        <taxon>Dikarya</taxon>
        <taxon>Basidiomycota</taxon>
        <taxon>Agaricomycotina</taxon>
        <taxon>Agaricomycetes</taxon>
        <taxon>Agaricomycetidae</taxon>
        <taxon>Agaricales</taxon>
        <taxon>Tricholomatineae</taxon>
        <taxon>Lyophyllaceae</taxon>
        <taxon>Asterophora</taxon>
    </lineage>
</organism>
<sequence length="167" mass="18986">MRVFHFKVPSLYGCPTYRNAERVAREMHIPRTQRDARNHSLRDGYHCVLTRLYDFYACISFPDLRAHVEQEAKGEVFQTLTEVAYIFPDAQEGEKLEEEPGVVNEYKVRLIDEESFAGFTTAPGPRVTLTVDPNLVTACKANNKPVPALCCTCCVLSRRAHVRSIHA</sequence>
<reference evidence="1" key="2">
    <citation type="submission" date="2021-10" db="EMBL/GenBank/DDBJ databases">
        <title>Phylogenomics reveals ancestral predisposition of the termite-cultivated fungus Termitomyces towards a domesticated lifestyle.</title>
        <authorList>
            <person name="Auxier B."/>
            <person name="Grum-Grzhimaylo A."/>
            <person name="Cardenas M.E."/>
            <person name="Lodge J.D."/>
            <person name="Laessoe T."/>
            <person name="Pedersen O."/>
            <person name="Smith M.E."/>
            <person name="Kuyper T.W."/>
            <person name="Franco-Molano E.A."/>
            <person name="Baroni T.J."/>
            <person name="Aanen D.K."/>
        </authorList>
    </citation>
    <scope>NUCLEOTIDE SEQUENCE</scope>
    <source>
        <strain evidence="1">AP01</strain>
        <tissue evidence="1">Mycelium</tissue>
    </source>
</reference>
<dbReference type="Proteomes" id="UP000775547">
    <property type="component" value="Unassembled WGS sequence"/>
</dbReference>
<dbReference type="EMBL" id="JABCKV010000130">
    <property type="protein sequence ID" value="KAG5643169.1"/>
    <property type="molecule type" value="Genomic_DNA"/>
</dbReference>
<accession>A0A9P7KBK4</accession>
<keyword evidence="2" id="KW-1185">Reference proteome</keyword>
<evidence type="ECO:0000313" key="1">
    <source>
        <dbReference type="EMBL" id="KAG5643169.1"/>
    </source>
</evidence>
<proteinExistence type="predicted"/>
<comment type="caution">
    <text evidence="1">The sequence shown here is derived from an EMBL/GenBank/DDBJ whole genome shotgun (WGS) entry which is preliminary data.</text>
</comment>